<sequence>MKIIVMSDTHGKIQLAEHIINKMEAVDLLIHLGDYYPDALAIAKNMNIKVVGVKGNCDRAEVEKEKVLDLGEHKLFLTHGHEYGVKSNLTRIYYKGLQEGCSVVLFGHTHMPVNMKHENILIMNPGSLTSPRGGSKASYGIIEIDGKNIYSDIIEV</sequence>
<gene>
    <name evidence="3" type="ORF">KVH43_01760</name>
</gene>
<dbReference type="EMBL" id="CP078093">
    <property type="protein sequence ID" value="QXM06500.1"/>
    <property type="molecule type" value="Genomic_DNA"/>
</dbReference>
<dbReference type="EC" id="3.1.4.-" evidence="1"/>
<organism evidence="3 4">
    <name type="scientific">Crassaminicella indica</name>
    <dbReference type="NCBI Taxonomy" id="2855394"/>
    <lineage>
        <taxon>Bacteria</taxon>
        <taxon>Bacillati</taxon>
        <taxon>Bacillota</taxon>
        <taxon>Clostridia</taxon>
        <taxon>Eubacteriales</taxon>
        <taxon>Clostridiaceae</taxon>
        <taxon>Crassaminicella</taxon>
    </lineage>
</organism>
<evidence type="ECO:0000259" key="2">
    <source>
        <dbReference type="Pfam" id="PF12850"/>
    </source>
</evidence>
<dbReference type="CDD" id="cd00841">
    <property type="entry name" value="MPP_YfcE"/>
    <property type="match status" value="1"/>
</dbReference>
<dbReference type="PANTHER" id="PTHR11124">
    <property type="entry name" value="VACUOLAR SORTING PROTEIN VPS29"/>
    <property type="match status" value="1"/>
</dbReference>
<keyword evidence="4" id="KW-1185">Reference proteome</keyword>
<keyword evidence="1" id="KW-0479">Metal-binding</keyword>
<comment type="cofactor">
    <cofactor evidence="1">
        <name>a divalent metal cation</name>
        <dbReference type="ChEBI" id="CHEBI:60240"/>
    </cofactor>
</comment>
<dbReference type="RefSeq" id="WP_218283196.1">
    <property type="nucleotide sequence ID" value="NZ_CP078093.1"/>
</dbReference>
<evidence type="ECO:0000313" key="4">
    <source>
        <dbReference type="Proteomes" id="UP000886818"/>
    </source>
</evidence>
<comment type="similarity">
    <text evidence="1">Belongs to the metallophosphoesterase superfamily. YfcE family.</text>
</comment>
<dbReference type="Pfam" id="PF12850">
    <property type="entry name" value="Metallophos_2"/>
    <property type="match status" value="1"/>
</dbReference>
<dbReference type="Proteomes" id="UP000886818">
    <property type="component" value="Chromosome"/>
</dbReference>
<protein>
    <recommendedName>
        <fullName evidence="1">Phosphoesterase</fullName>
        <ecNumber evidence="1">3.1.4.-</ecNumber>
    </recommendedName>
</protein>
<feature type="domain" description="Calcineurin-like phosphoesterase" evidence="2">
    <location>
        <begin position="1"/>
        <end position="146"/>
    </location>
</feature>
<dbReference type="InterPro" id="IPR041802">
    <property type="entry name" value="MPP_YfcE"/>
</dbReference>
<dbReference type="InterPro" id="IPR000979">
    <property type="entry name" value="Phosphodiesterase_MJ0936/Vps29"/>
</dbReference>
<evidence type="ECO:0000256" key="1">
    <source>
        <dbReference type="RuleBase" id="RU362039"/>
    </source>
</evidence>
<dbReference type="NCBIfam" id="TIGR00040">
    <property type="entry name" value="yfcE"/>
    <property type="match status" value="1"/>
</dbReference>
<accession>A0ABX8RF06</accession>
<proteinExistence type="inferred from homology"/>
<evidence type="ECO:0000313" key="3">
    <source>
        <dbReference type="EMBL" id="QXM06500.1"/>
    </source>
</evidence>
<dbReference type="InterPro" id="IPR024654">
    <property type="entry name" value="Calcineurin-like_PHP_lpxH"/>
</dbReference>
<reference evidence="3" key="1">
    <citation type="submission" date="2021-07" db="EMBL/GenBank/DDBJ databases">
        <title>Complete genome sequence of Crassaminicella sp. 143-21, isolated from a deep-sea hydrothermal vent.</title>
        <authorList>
            <person name="Li X."/>
        </authorList>
    </citation>
    <scope>NUCLEOTIDE SEQUENCE</scope>
    <source>
        <strain evidence="3">143-21</strain>
    </source>
</reference>
<name>A0ABX8RF06_9CLOT</name>